<sequence length="108" mass="12039">MRISPLAFLLTSPLLVLAKDCGIFYTWADESQLDVWRDLHAAQMCSDIGGSTNEVGIVNGQKPNMCAVCRGARSSTRDYERDVTQQNVEGTIKYTVRCGYYGDRKCHA</sequence>
<proteinExistence type="predicted"/>
<evidence type="ECO:0000256" key="1">
    <source>
        <dbReference type="SAM" id="SignalP"/>
    </source>
</evidence>
<reference evidence="2 3" key="1">
    <citation type="journal article" date="2018" name="Front. Microbiol.">
        <title>Genome-Wide Analysis of Corynespora cassiicola Leaf Fall Disease Putative Effectors.</title>
        <authorList>
            <person name="Lopez D."/>
            <person name="Ribeiro S."/>
            <person name="Label P."/>
            <person name="Fumanal B."/>
            <person name="Venisse J.S."/>
            <person name="Kohler A."/>
            <person name="de Oliveira R.R."/>
            <person name="Labutti K."/>
            <person name="Lipzen A."/>
            <person name="Lail K."/>
            <person name="Bauer D."/>
            <person name="Ohm R.A."/>
            <person name="Barry K.W."/>
            <person name="Spatafora J."/>
            <person name="Grigoriev I.V."/>
            <person name="Martin F.M."/>
            <person name="Pujade-Renaud V."/>
        </authorList>
    </citation>
    <scope>NUCLEOTIDE SEQUENCE [LARGE SCALE GENOMIC DNA]</scope>
    <source>
        <strain evidence="2 3">Philippines</strain>
    </source>
</reference>
<dbReference type="AlphaFoldDB" id="A0A2T2NIA5"/>
<dbReference type="OrthoDB" id="5054350at2759"/>
<feature type="signal peptide" evidence="1">
    <location>
        <begin position="1"/>
        <end position="18"/>
    </location>
</feature>
<dbReference type="Proteomes" id="UP000240883">
    <property type="component" value="Unassembled WGS sequence"/>
</dbReference>
<evidence type="ECO:0000313" key="3">
    <source>
        <dbReference type="Proteomes" id="UP000240883"/>
    </source>
</evidence>
<accession>A0A2T2NIA5</accession>
<evidence type="ECO:0000313" key="2">
    <source>
        <dbReference type="EMBL" id="PSN64778.1"/>
    </source>
</evidence>
<feature type="chain" id="PRO_5015696992" evidence="1">
    <location>
        <begin position="19"/>
        <end position="108"/>
    </location>
</feature>
<name>A0A2T2NIA5_CORCC</name>
<gene>
    <name evidence="2" type="ORF">BS50DRAFT_529291</name>
</gene>
<protein>
    <submittedName>
        <fullName evidence="2">Uncharacterized protein</fullName>
    </submittedName>
</protein>
<dbReference type="EMBL" id="KZ678138">
    <property type="protein sequence ID" value="PSN64778.1"/>
    <property type="molecule type" value="Genomic_DNA"/>
</dbReference>
<keyword evidence="1" id="KW-0732">Signal</keyword>
<keyword evidence="3" id="KW-1185">Reference proteome</keyword>
<organism evidence="2 3">
    <name type="scientific">Corynespora cassiicola Philippines</name>
    <dbReference type="NCBI Taxonomy" id="1448308"/>
    <lineage>
        <taxon>Eukaryota</taxon>
        <taxon>Fungi</taxon>
        <taxon>Dikarya</taxon>
        <taxon>Ascomycota</taxon>
        <taxon>Pezizomycotina</taxon>
        <taxon>Dothideomycetes</taxon>
        <taxon>Pleosporomycetidae</taxon>
        <taxon>Pleosporales</taxon>
        <taxon>Corynesporascaceae</taxon>
        <taxon>Corynespora</taxon>
    </lineage>
</organism>